<keyword evidence="2" id="KW-1185">Reference proteome</keyword>
<dbReference type="RefSeq" id="WP_008590204.1">
    <property type="nucleotide sequence ID" value="NZ_AHOM02000004.1"/>
</dbReference>
<accession>A0ABP2REN3</accession>
<proteinExistence type="predicted"/>
<comment type="caution">
    <text evidence="1">The sequence shown here is derived from an EMBL/GenBank/DDBJ whole genome shotgun (WGS) entry which is preliminary data.</text>
</comment>
<sequence>MNKFLSVTDTFGPKLNQAISQGRKKIEHVQEQNAALVQANVIKGIRSQKYKSNWPELSEETKERKAKLGQSNLTLIAEGDLSSSFEIVKENDSTFVVGTNKKQARAQEFGFETIGIPERPYFRPALEDSKKQILENFKTALGEIFK</sequence>
<protein>
    <submittedName>
        <fullName evidence="1">Phage virion morphogenesis family protein</fullName>
    </submittedName>
</protein>
<name>A0ABP2REN3_9LEPT</name>
<evidence type="ECO:0000313" key="2">
    <source>
        <dbReference type="Proteomes" id="UP000018720"/>
    </source>
</evidence>
<reference evidence="1 2" key="1">
    <citation type="submission" date="2012-08" db="EMBL/GenBank/DDBJ databases">
        <authorList>
            <person name="Harkins D.M."/>
            <person name="Durkin A.S."/>
            <person name="Selengut J.D."/>
            <person name="Sanka R."/>
            <person name="DePew J."/>
            <person name="Purushe J."/>
            <person name="Matthias M.A."/>
            <person name="Vinetz J.M."/>
            <person name="Sutton G.G."/>
            <person name="Nelson W.C."/>
            <person name="Fouts D.E."/>
        </authorList>
    </citation>
    <scope>NUCLEOTIDE SEQUENCE [LARGE SCALE GENOMIC DNA]</scope>
    <source>
        <strain evidence="1 2">MMD4847</strain>
    </source>
</reference>
<dbReference type="EMBL" id="AHOM02000004">
    <property type="protein sequence ID" value="EJZ42793.1"/>
    <property type="molecule type" value="Genomic_DNA"/>
</dbReference>
<organism evidence="1 2">
    <name type="scientific">Leptospira licerasiae str. MMD4847</name>
    <dbReference type="NCBI Taxonomy" id="1049971"/>
    <lineage>
        <taxon>Bacteria</taxon>
        <taxon>Pseudomonadati</taxon>
        <taxon>Spirochaetota</taxon>
        <taxon>Spirochaetia</taxon>
        <taxon>Leptospirales</taxon>
        <taxon>Leptospiraceae</taxon>
        <taxon>Leptospira</taxon>
    </lineage>
</organism>
<dbReference type="Proteomes" id="UP000018720">
    <property type="component" value="Unassembled WGS sequence"/>
</dbReference>
<gene>
    <name evidence="1" type="ORF">LEP1GSC178_3602</name>
</gene>
<evidence type="ECO:0000313" key="1">
    <source>
        <dbReference type="EMBL" id="EJZ42793.1"/>
    </source>
</evidence>